<gene>
    <name evidence="2" type="ORF">IAA62_04615</name>
</gene>
<evidence type="ECO:0000313" key="3">
    <source>
        <dbReference type="Proteomes" id="UP000886861"/>
    </source>
</evidence>
<feature type="compositionally biased region" description="Basic and acidic residues" evidence="1">
    <location>
        <begin position="205"/>
        <end position="217"/>
    </location>
</feature>
<feature type="region of interest" description="Disordered" evidence="1">
    <location>
        <begin position="205"/>
        <end position="225"/>
    </location>
</feature>
<reference evidence="2" key="2">
    <citation type="journal article" date="2021" name="PeerJ">
        <title>Extensive microbial diversity within the chicken gut microbiome revealed by metagenomics and culture.</title>
        <authorList>
            <person name="Gilroy R."/>
            <person name="Ravi A."/>
            <person name="Getino M."/>
            <person name="Pursley I."/>
            <person name="Horton D.L."/>
            <person name="Alikhan N.F."/>
            <person name="Baker D."/>
            <person name="Gharbi K."/>
            <person name="Hall N."/>
            <person name="Watson M."/>
            <person name="Adriaenssens E.M."/>
            <person name="Foster-Nyarko E."/>
            <person name="Jarju S."/>
            <person name="Secka A."/>
            <person name="Antonio M."/>
            <person name="Oren A."/>
            <person name="Chaudhuri R.R."/>
            <person name="La Ragione R."/>
            <person name="Hildebrand F."/>
            <person name="Pallen M.J."/>
        </authorList>
    </citation>
    <scope>NUCLEOTIDE SEQUENCE</scope>
    <source>
        <strain evidence="2">CHK186-9395</strain>
    </source>
</reference>
<accession>A0A9D1NET5</accession>
<name>A0A9D1NET5_9FIRM</name>
<evidence type="ECO:0000256" key="1">
    <source>
        <dbReference type="SAM" id="MobiDB-lite"/>
    </source>
</evidence>
<comment type="caution">
    <text evidence="2">The sequence shown here is derived from an EMBL/GenBank/DDBJ whole genome shotgun (WGS) entry which is preliminary data.</text>
</comment>
<dbReference type="EMBL" id="DVOJ01000015">
    <property type="protein sequence ID" value="HIV01814.1"/>
    <property type="molecule type" value="Genomic_DNA"/>
</dbReference>
<dbReference type="AlphaFoldDB" id="A0A9D1NET5"/>
<protein>
    <submittedName>
        <fullName evidence="2">Uncharacterized protein</fullName>
    </submittedName>
</protein>
<evidence type="ECO:0000313" key="2">
    <source>
        <dbReference type="EMBL" id="HIV01814.1"/>
    </source>
</evidence>
<reference evidence="2" key="1">
    <citation type="submission" date="2020-10" db="EMBL/GenBank/DDBJ databases">
        <authorList>
            <person name="Gilroy R."/>
        </authorList>
    </citation>
    <scope>NUCLEOTIDE SEQUENCE</scope>
    <source>
        <strain evidence="2">CHK186-9395</strain>
    </source>
</reference>
<dbReference type="Proteomes" id="UP000886861">
    <property type="component" value="Unassembled WGS sequence"/>
</dbReference>
<proteinExistence type="predicted"/>
<organism evidence="2 3">
    <name type="scientific">Candidatus Caccopulliclostridium gallistercoris</name>
    <dbReference type="NCBI Taxonomy" id="2840719"/>
    <lineage>
        <taxon>Bacteria</taxon>
        <taxon>Bacillati</taxon>
        <taxon>Bacillota</taxon>
        <taxon>Clostridia</taxon>
        <taxon>Candidatus Caccopulliclostridium</taxon>
    </lineage>
</organism>
<sequence length="225" mass="25936">MIRKIDNKYILDTVKRDDKNGYVFVKFGVYEDRLENRTVKEPIPVIGKILPFLKRKVTKQVKTGEDLVVKEERVETIRRQGENAPKVLKDAINPIPFKRIVRLEPSFYGEGLYVGHLYDNKYSLLTEEGTIIGQFDMEGKGYYFPTKDGFLPKEASESLTENQLCEPLSLEDIVSSYMAKNPDSIKEIPESLYDKFPDLKESIKKEVSKTQNQDKGKNTLSMQLD</sequence>